<sequence length="122" mass="13832">MEILRRVAFEIVMRACLFGSLAIFCVMVGLSFEPRAAFKAGGFLTLVMVGVLWLKAIEARTKDYRRMEMWLYLPKEHRPPPAYAQSVSAMVMRETYLSFARRTAIVSIVMWVLALLLGLAGI</sequence>
<keyword evidence="1" id="KW-0812">Transmembrane</keyword>
<dbReference type="Proteomes" id="UP000248863">
    <property type="component" value="Unassembled WGS sequence"/>
</dbReference>
<feature type="transmembrane region" description="Helical" evidence="1">
    <location>
        <begin position="12"/>
        <end position="32"/>
    </location>
</feature>
<dbReference type="EMBL" id="NPEU01000030">
    <property type="protein sequence ID" value="RAI40889.1"/>
    <property type="molecule type" value="Genomic_DNA"/>
</dbReference>
<dbReference type="RefSeq" id="WP_111355921.1">
    <property type="nucleotide sequence ID" value="NZ_NHSK01000071.1"/>
</dbReference>
<gene>
    <name evidence="2" type="ORF">CH338_04875</name>
</gene>
<organism evidence="2 3">
    <name type="scientific">Rhodoplanes elegans</name>
    <dbReference type="NCBI Taxonomy" id="29408"/>
    <lineage>
        <taxon>Bacteria</taxon>
        <taxon>Pseudomonadati</taxon>
        <taxon>Pseudomonadota</taxon>
        <taxon>Alphaproteobacteria</taxon>
        <taxon>Hyphomicrobiales</taxon>
        <taxon>Nitrobacteraceae</taxon>
        <taxon>Rhodoplanes</taxon>
    </lineage>
</organism>
<evidence type="ECO:0000256" key="1">
    <source>
        <dbReference type="SAM" id="Phobius"/>
    </source>
</evidence>
<keyword evidence="1" id="KW-0472">Membrane</keyword>
<proteinExistence type="predicted"/>
<dbReference type="OrthoDB" id="7861438at2"/>
<feature type="transmembrane region" description="Helical" evidence="1">
    <location>
        <begin position="99"/>
        <end position="120"/>
    </location>
</feature>
<name>A0A327KPU2_9BRAD</name>
<comment type="caution">
    <text evidence="2">The sequence shown here is derived from an EMBL/GenBank/DDBJ whole genome shotgun (WGS) entry which is preliminary data.</text>
</comment>
<evidence type="ECO:0000313" key="3">
    <source>
        <dbReference type="Proteomes" id="UP000248863"/>
    </source>
</evidence>
<feature type="transmembrane region" description="Helical" evidence="1">
    <location>
        <begin position="38"/>
        <end position="57"/>
    </location>
</feature>
<reference evidence="2 3" key="1">
    <citation type="submission" date="2017-07" db="EMBL/GenBank/DDBJ databases">
        <title>Draft Genome Sequences of Select Purple Nonsulfur Bacteria.</title>
        <authorList>
            <person name="Lasarre B."/>
            <person name="Mckinlay J.B."/>
        </authorList>
    </citation>
    <scope>NUCLEOTIDE SEQUENCE [LARGE SCALE GENOMIC DNA]</scope>
    <source>
        <strain evidence="2 3">DSM 11907</strain>
    </source>
</reference>
<protein>
    <recommendedName>
        <fullName evidence="4">DUF3899 domain-containing protein</fullName>
    </recommendedName>
</protein>
<accession>A0A327KPU2</accession>
<evidence type="ECO:0008006" key="4">
    <source>
        <dbReference type="Google" id="ProtNLM"/>
    </source>
</evidence>
<keyword evidence="3" id="KW-1185">Reference proteome</keyword>
<evidence type="ECO:0000313" key="2">
    <source>
        <dbReference type="EMBL" id="RAI40889.1"/>
    </source>
</evidence>
<keyword evidence="1" id="KW-1133">Transmembrane helix</keyword>
<dbReference type="AlphaFoldDB" id="A0A327KPU2"/>